<protein>
    <recommendedName>
        <fullName evidence="2">Clr5 domain-containing protein</fullName>
    </recommendedName>
</protein>
<dbReference type="PANTHER" id="PTHR38788">
    <property type="entry name" value="CLR5 DOMAIN-CONTAINING PROTEIN"/>
    <property type="match status" value="1"/>
</dbReference>
<reference evidence="3" key="2">
    <citation type="submission" date="2023-05" db="EMBL/GenBank/DDBJ databases">
        <authorList>
            <consortium name="Lawrence Berkeley National Laboratory"/>
            <person name="Steindorff A."/>
            <person name="Hensen N."/>
            <person name="Bonometti L."/>
            <person name="Westerberg I."/>
            <person name="Brannstrom I.O."/>
            <person name="Guillou S."/>
            <person name="Cros-Aarteil S."/>
            <person name="Calhoun S."/>
            <person name="Haridas S."/>
            <person name="Kuo A."/>
            <person name="Mondo S."/>
            <person name="Pangilinan J."/>
            <person name="Riley R."/>
            <person name="Labutti K."/>
            <person name="Andreopoulos B."/>
            <person name="Lipzen A."/>
            <person name="Chen C."/>
            <person name="Yanf M."/>
            <person name="Daum C."/>
            <person name="Ng V."/>
            <person name="Clum A."/>
            <person name="Ohm R."/>
            <person name="Martin F."/>
            <person name="Silar P."/>
            <person name="Natvig D."/>
            <person name="Lalanne C."/>
            <person name="Gautier V."/>
            <person name="Ament-Velasquez S.L."/>
            <person name="Kruys A."/>
            <person name="Hutchinson M.I."/>
            <person name="Powell A.J."/>
            <person name="Barry K."/>
            <person name="Miller A.N."/>
            <person name="Grigoriev I.V."/>
            <person name="Debuchy R."/>
            <person name="Gladieux P."/>
            <person name="Thoren M.H."/>
            <person name="Johannesson H."/>
        </authorList>
    </citation>
    <scope>NUCLEOTIDE SEQUENCE</scope>
    <source>
        <strain evidence="3">PSN293</strain>
    </source>
</reference>
<dbReference type="EMBL" id="MU858280">
    <property type="protein sequence ID" value="KAK4207661.1"/>
    <property type="molecule type" value="Genomic_DNA"/>
</dbReference>
<reference evidence="3" key="1">
    <citation type="journal article" date="2023" name="Mol. Phylogenet. Evol.">
        <title>Genome-scale phylogeny and comparative genomics of the fungal order Sordariales.</title>
        <authorList>
            <person name="Hensen N."/>
            <person name="Bonometti L."/>
            <person name="Westerberg I."/>
            <person name="Brannstrom I.O."/>
            <person name="Guillou S."/>
            <person name="Cros-Aarteil S."/>
            <person name="Calhoun S."/>
            <person name="Haridas S."/>
            <person name="Kuo A."/>
            <person name="Mondo S."/>
            <person name="Pangilinan J."/>
            <person name="Riley R."/>
            <person name="LaButti K."/>
            <person name="Andreopoulos B."/>
            <person name="Lipzen A."/>
            <person name="Chen C."/>
            <person name="Yan M."/>
            <person name="Daum C."/>
            <person name="Ng V."/>
            <person name="Clum A."/>
            <person name="Steindorff A."/>
            <person name="Ohm R.A."/>
            <person name="Martin F."/>
            <person name="Silar P."/>
            <person name="Natvig D.O."/>
            <person name="Lalanne C."/>
            <person name="Gautier V."/>
            <person name="Ament-Velasquez S.L."/>
            <person name="Kruys A."/>
            <person name="Hutchinson M.I."/>
            <person name="Powell A.J."/>
            <person name="Barry K."/>
            <person name="Miller A.N."/>
            <person name="Grigoriev I.V."/>
            <person name="Debuchy R."/>
            <person name="Gladieux P."/>
            <person name="Hiltunen Thoren M."/>
            <person name="Johannesson H."/>
        </authorList>
    </citation>
    <scope>NUCLEOTIDE SEQUENCE</scope>
    <source>
        <strain evidence="3">PSN293</strain>
    </source>
</reference>
<dbReference type="InterPro" id="IPR025676">
    <property type="entry name" value="Clr5_dom"/>
</dbReference>
<sequence>MSAGRNGTEYHHIDYGDGSRQGNDWHLGSDMSQPQMADIAGILAAMGDQTWTEPLPLDLGFAPQGGMLPPPRLPADPSTYAPQTSVPAAHETDGGSKEATEAASVPPVGRAGAFSKRKQRARPPPDHVWEKWKDVIEGLYLKQNLSLGDTIEQMEKGFEFKASEKMYKDRFKQWRWAKNLPRGKGSWMVNRANQRKPKKTEFRWGNQMWTADRVLKTHGQVVIDPAFSTADHPTPSDIDYATPRTVAASPEILDHTQTENRSTDRKEPAPKVCSLDDGPVNLDLGESTLEELRNLDRAASSNGHREDAESMLRDVVSGFSRFLSPTHDDALRAAYRLACFYAHQARPREADDVLNWMTAKHRKRHGMNHEKTGRHLIRVVELLQKWSRHEHASMLCFRILDAAEDFEKMLTIDVVPHRGRRTATYTEREAQELADRISRLSDNSDGIDAYIKRLSQLINGGKGVLPIPKSLLTRLIHHCESFPETLWAQGIASRCLLAEHEIQQDDLEGARQTLTGTCSDFIRRLNDHGDLPETVGSLGRRLAFVHLDAKDEAACNRLLEEIATVYESKTSLYAGENDDNCVAIQFLVTIAAELNRRLSWDRCKPWVGRALSLSILADGPEKQESKRLQRMLETGVFESTTFEGVEDFMKYSGKLFKISIA</sequence>
<feature type="domain" description="Clr5" evidence="2">
    <location>
        <begin position="126"/>
        <end position="178"/>
    </location>
</feature>
<feature type="compositionally biased region" description="Basic and acidic residues" evidence="1">
    <location>
        <begin position="8"/>
        <end position="17"/>
    </location>
</feature>
<dbReference type="Pfam" id="PF14420">
    <property type="entry name" value="Clr5"/>
    <property type="match status" value="1"/>
</dbReference>
<feature type="region of interest" description="Disordered" evidence="1">
    <location>
        <begin position="252"/>
        <end position="280"/>
    </location>
</feature>
<comment type="caution">
    <text evidence="3">The sequence shown here is derived from an EMBL/GenBank/DDBJ whole genome shotgun (WGS) entry which is preliminary data.</text>
</comment>
<organism evidence="3 4">
    <name type="scientific">Rhypophila decipiens</name>
    <dbReference type="NCBI Taxonomy" id="261697"/>
    <lineage>
        <taxon>Eukaryota</taxon>
        <taxon>Fungi</taxon>
        <taxon>Dikarya</taxon>
        <taxon>Ascomycota</taxon>
        <taxon>Pezizomycotina</taxon>
        <taxon>Sordariomycetes</taxon>
        <taxon>Sordariomycetidae</taxon>
        <taxon>Sordariales</taxon>
        <taxon>Naviculisporaceae</taxon>
        <taxon>Rhypophila</taxon>
    </lineage>
</organism>
<evidence type="ECO:0000256" key="1">
    <source>
        <dbReference type="SAM" id="MobiDB-lite"/>
    </source>
</evidence>
<dbReference type="PANTHER" id="PTHR38788:SF3">
    <property type="entry name" value="CLR5 DOMAIN-CONTAINING PROTEIN"/>
    <property type="match status" value="1"/>
</dbReference>
<dbReference type="InterPro" id="IPR011990">
    <property type="entry name" value="TPR-like_helical_dom_sf"/>
</dbReference>
<evidence type="ECO:0000313" key="3">
    <source>
        <dbReference type="EMBL" id="KAK4207661.1"/>
    </source>
</evidence>
<feature type="region of interest" description="Disordered" evidence="1">
    <location>
        <begin position="1"/>
        <end position="31"/>
    </location>
</feature>
<feature type="compositionally biased region" description="Basic and acidic residues" evidence="1">
    <location>
        <begin position="252"/>
        <end position="269"/>
    </location>
</feature>
<name>A0AAN6XXT1_9PEZI</name>
<dbReference type="Proteomes" id="UP001301769">
    <property type="component" value="Unassembled WGS sequence"/>
</dbReference>
<feature type="region of interest" description="Disordered" evidence="1">
    <location>
        <begin position="62"/>
        <end position="125"/>
    </location>
</feature>
<keyword evidence="4" id="KW-1185">Reference proteome</keyword>
<gene>
    <name evidence="3" type="ORF">QBC37DRAFT_433086</name>
</gene>
<dbReference type="AlphaFoldDB" id="A0AAN6XXT1"/>
<feature type="compositionally biased region" description="Basic and acidic residues" evidence="1">
    <location>
        <begin position="90"/>
        <end position="100"/>
    </location>
</feature>
<evidence type="ECO:0000259" key="2">
    <source>
        <dbReference type="Pfam" id="PF14420"/>
    </source>
</evidence>
<proteinExistence type="predicted"/>
<dbReference type="Gene3D" id="1.25.40.10">
    <property type="entry name" value="Tetratricopeptide repeat domain"/>
    <property type="match status" value="1"/>
</dbReference>
<accession>A0AAN6XXT1</accession>
<evidence type="ECO:0000313" key="4">
    <source>
        <dbReference type="Proteomes" id="UP001301769"/>
    </source>
</evidence>